<accession>A0A6L2KK94</accession>
<evidence type="ECO:0008006" key="3">
    <source>
        <dbReference type="Google" id="ProtNLM"/>
    </source>
</evidence>
<comment type="caution">
    <text evidence="2">The sequence shown here is derived from an EMBL/GenBank/DDBJ whole genome shotgun (WGS) entry which is preliminary data.</text>
</comment>
<dbReference type="Pfam" id="PF14223">
    <property type="entry name" value="Retrotran_gag_2"/>
    <property type="match status" value="1"/>
</dbReference>
<feature type="region of interest" description="Disordered" evidence="1">
    <location>
        <begin position="264"/>
        <end position="309"/>
    </location>
</feature>
<gene>
    <name evidence="2" type="ORF">Tci_021891</name>
</gene>
<feature type="compositionally biased region" description="Acidic residues" evidence="1">
    <location>
        <begin position="269"/>
        <end position="293"/>
    </location>
</feature>
<name>A0A6L2KK94_TANCI</name>
<reference evidence="2" key="1">
    <citation type="journal article" date="2019" name="Sci. Rep.">
        <title>Draft genome of Tanacetum cinerariifolium, the natural source of mosquito coil.</title>
        <authorList>
            <person name="Yamashiro T."/>
            <person name="Shiraishi A."/>
            <person name="Satake H."/>
            <person name="Nakayama K."/>
        </authorList>
    </citation>
    <scope>NUCLEOTIDE SEQUENCE</scope>
</reference>
<dbReference type="AlphaFoldDB" id="A0A6L2KK94"/>
<evidence type="ECO:0000313" key="2">
    <source>
        <dbReference type="EMBL" id="GEU49913.1"/>
    </source>
</evidence>
<proteinExistence type="predicted"/>
<protein>
    <recommendedName>
        <fullName evidence="3">Retrovirus-related Pol polyprotein from transposon TNT 1-94</fullName>
    </recommendedName>
</protein>
<sequence>MILESAEHGPLLWPTVKEAGVTRLKKYSELSAAEAIQADCDVKATNIILQALPSEIYALVSTHKVAKDLWERIQMLMQGTSLTKQERECKLYDEFDKFAYRKGETLRDFYLRFSLLLNDMNMYNMELEQFQVNTKFLNTLPPEWKTFDFSNNDYNSLTRKQMYQQFTCRSSGPQLMFINTPSDSKMDSKKNIVDLEAFREMLHISPRVPGQSFNELPFEEEILDFLRFLGHSAQIKTLTDVNVNKLFQPWRSFAAVINKCLTGKKSGEGDAEETESDEDSAEEETREEEEENFDPIPRTPEDSEDDGNERVKSLEVNFSEFMQTNQFAEAVSNIPGIVHQYMTQQITEAVREAVQIQTDRLQDSFQRENDEFLRTIDENMKRIIKGRSSHSSRTSYAIAADLIEMELKKIRMEKMEGNKFIQRSDEQRNLYKALVDAYEADKTILESYRDTVIGSPIHLIGRSWMIKEH</sequence>
<evidence type="ECO:0000256" key="1">
    <source>
        <dbReference type="SAM" id="MobiDB-lite"/>
    </source>
</evidence>
<organism evidence="2">
    <name type="scientific">Tanacetum cinerariifolium</name>
    <name type="common">Dalmatian daisy</name>
    <name type="synonym">Chrysanthemum cinerariifolium</name>
    <dbReference type="NCBI Taxonomy" id="118510"/>
    <lineage>
        <taxon>Eukaryota</taxon>
        <taxon>Viridiplantae</taxon>
        <taxon>Streptophyta</taxon>
        <taxon>Embryophyta</taxon>
        <taxon>Tracheophyta</taxon>
        <taxon>Spermatophyta</taxon>
        <taxon>Magnoliopsida</taxon>
        <taxon>eudicotyledons</taxon>
        <taxon>Gunneridae</taxon>
        <taxon>Pentapetalae</taxon>
        <taxon>asterids</taxon>
        <taxon>campanulids</taxon>
        <taxon>Asterales</taxon>
        <taxon>Asteraceae</taxon>
        <taxon>Asteroideae</taxon>
        <taxon>Anthemideae</taxon>
        <taxon>Anthemidinae</taxon>
        <taxon>Tanacetum</taxon>
    </lineage>
</organism>
<dbReference type="EMBL" id="BKCJ010002636">
    <property type="protein sequence ID" value="GEU49913.1"/>
    <property type="molecule type" value="Genomic_DNA"/>
</dbReference>